<dbReference type="SUPFAM" id="SSF52540">
    <property type="entry name" value="P-loop containing nucleoside triphosphate hydrolases"/>
    <property type="match status" value="1"/>
</dbReference>
<feature type="compositionally biased region" description="Basic and acidic residues" evidence="4">
    <location>
        <begin position="233"/>
        <end position="256"/>
    </location>
</feature>
<dbReference type="EMBL" id="JACCBG010000001">
    <property type="protein sequence ID" value="NYD41166.1"/>
    <property type="molecule type" value="Genomic_DNA"/>
</dbReference>
<dbReference type="Pfam" id="PF00005">
    <property type="entry name" value="ABC_tran"/>
    <property type="match status" value="1"/>
</dbReference>
<keyword evidence="7" id="KW-1185">Reference proteome</keyword>
<dbReference type="InterPro" id="IPR003439">
    <property type="entry name" value="ABC_transporter-like_ATP-bd"/>
</dbReference>
<dbReference type="InterPro" id="IPR003593">
    <property type="entry name" value="AAA+_ATPase"/>
</dbReference>
<evidence type="ECO:0000256" key="3">
    <source>
        <dbReference type="ARBA" id="ARBA00022840"/>
    </source>
</evidence>
<sequence>MSDDVIVRATGVHKTYDTGRVQVAALNGVDLELRRGEMVAVMGPSGCGKTTLLNCLSGIDEIDSGQVLIEGVSLADLRDRARTRYRAERMGFVFQFYNLMPVLSAVENVEMALLLAGRRPAEARRRSLEALGLVGLADRADHVPEEMSGGERQRVTIARALVNDPAIVWADEPTGDLDSETADDVTTLMRRLNRERGLTFLIVTHDIAVGRRTDRILRMLDGQVVDEQVTDARFSEEPAREEPAREDQGVRASHAD</sequence>
<dbReference type="AlphaFoldDB" id="A0A7Y9JAJ5"/>
<dbReference type="SMART" id="SM00382">
    <property type="entry name" value="AAA"/>
    <property type="match status" value="1"/>
</dbReference>
<dbReference type="Gene3D" id="3.40.50.300">
    <property type="entry name" value="P-loop containing nucleotide triphosphate hydrolases"/>
    <property type="match status" value="1"/>
</dbReference>
<dbReference type="FunFam" id="3.40.50.300:FF:000032">
    <property type="entry name" value="Export ABC transporter ATP-binding protein"/>
    <property type="match status" value="1"/>
</dbReference>
<dbReference type="RefSeq" id="WP_179662950.1">
    <property type="nucleotide sequence ID" value="NZ_JACCBG010000001.1"/>
</dbReference>
<evidence type="ECO:0000259" key="5">
    <source>
        <dbReference type="PROSITE" id="PS50893"/>
    </source>
</evidence>
<organism evidence="6 7">
    <name type="scientific">Nocardioides panaciterrulae</name>
    <dbReference type="NCBI Taxonomy" id="661492"/>
    <lineage>
        <taxon>Bacteria</taxon>
        <taxon>Bacillati</taxon>
        <taxon>Actinomycetota</taxon>
        <taxon>Actinomycetes</taxon>
        <taxon>Propionibacteriales</taxon>
        <taxon>Nocardioidaceae</taxon>
        <taxon>Nocardioides</taxon>
    </lineage>
</organism>
<keyword evidence="1" id="KW-0813">Transport</keyword>
<comment type="caution">
    <text evidence="6">The sequence shown here is derived from an EMBL/GenBank/DDBJ whole genome shotgun (WGS) entry which is preliminary data.</text>
</comment>
<dbReference type="CDD" id="cd03255">
    <property type="entry name" value="ABC_MJ0796_LolCDE_FtsE"/>
    <property type="match status" value="1"/>
</dbReference>
<dbReference type="PANTHER" id="PTHR24220:SF86">
    <property type="entry name" value="ABC TRANSPORTER ABCH.1"/>
    <property type="match status" value="1"/>
</dbReference>
<evidence type="ECO:0000313" key="6">
    <source>
        <dbReference type="EMBL" id="NYD41166.1"/>
    </source>
</evidence>
<dbReference type="InterPro" id="IPR017911">
    <property type="entry name" value="MacB-like_ATP-bd"/>
</dbReference>
<dbReference type="InterPro" id="IPR027417">
    <property type="entry name" value="P-loop_NTPase"/>
</dbReference>
<dbReference type="InterPro" id="IPR015854">
    <property type="entry name" value="ABC_transpr_LolD-like"/>
</dbReference>
<name>A0A7Y9JAJ5_9ACTN</name>
<proteinExistence type="predicted"/>
<dbReference type="Proteomes" id="UP000535511">
    <property type="component" value="Unassembled WGS sequence"/>
</dbReference>
<dbReference type="PROSITE" id="PS00211">
    <property type="entry name" value="ABC_TRANSPORTER_1"/>
    <property type="match status" value="1"/>
</dbReference>
<accession>A0A7Y9JAJ5</accession>
<feature type="domain" description="ABC transporter" evidence="5">
    <location>
        <begin position="7"/>
        <end position="246"/>
    </location>
</feature>
<reference evidence="6 7" key="1">
    <citation type="submission" date="2020-07" db="EMBL/GenBank/DDBJ databases">
        <title>Sequencing the genomes of 1000 actinobacteria strains.</title>
        <authorList>
            <person name="Klenk H.-P."/>
        </authorList>
    </citation>
    <scope>NUCLEOTIDE SEQUENCE [LARGE SCALE GENOMIC DNA]</scope>
    <source>
        <strain evidence="6 7">DSM 21350</strain>
    </source>
</reference>
<protein>
    <submittedName>
        <fullName evidence="6">Putative ABC transport system ATP-binding protein</fullName>
    </submittedName>
</protein>
<dbReference type="GO" id="GO:0005524">
    <property type="term" value="F:ATP binding"/>
    <property type="evidence" value="ECO:0007669"/>
    <property type="project" value="UniProtKB-KW"/>
</dbReference>
<keyword evidence="2" id="KW-0547">Nucleotide-binding</keyword>
<dbReference type="GO" id="GO:0005886">
    <property type="term" value="C:plasma membrane"/>
    <property type="evidence" value="ECO:0007669"/>
    <property type="project" value="TreeGrafter"/>
</dbReference>
<dbReference type="GO" id="GO:0016887">
    <property type="term" value="F:ATP hydrolysis activity"/>
    <property type="evidence" value="ECO:0007669"/>
    <property type="project" value="InterPro"/>
</dbReference>
<dbReference type="PANTHER" id="PTHR24220">
    <property type="entry name" value="IMPORT ATP-BINDING PROTEIN"/>
    <property type="match status" value="1"/>
</dbReference>
<keyword evidence="3 6" id="KW-0067">ATP-binding</keyword>
<gene>
    <name evidence="6" type="ORF">BJZ21_001249</name>
</gene>
<evidence type="ECO:0000313" key="7">
    <source>
        <dbReference type="Proteomes" id="UP000535511"/>
    </source>
</evidence>
<dbReference type="GO" id="GO:0022857">
    <property type="term" value="F:transmembrane transporter activity"/>
    <property type="evidence" value="ECO:0007669"/>
    <property type="project" value="UniProtKB-ARBA"/>
</dbReference>
<dbReference type="PROSITE" id="PS50893">
    <property type="entry name" value="ABC_TRANSPORTER_2"/>
    <property type="match status" value="1"/>
</dbReference>
<evidence type="ECO:0000256" key="4">
    <source>
        <dbReference type="SAM" id="MobiDB-lite"/>
    </source>
</evidence>
<dbReference type="GO" id="GO:0098796">
    <property type="term" value="C:membrane protein complex"/>
    <property type="evidence" value="ECO:0007669"/>
    <property type="project" value="UniProtKB-ARBA"/>
</dbReference>
<evidence type="ECO:0000256" key="2">
    <source>
        <dbReference type="ARBA" id="ARBA00022741"/>
    </source>
</evidence>
<dbReference type="InterPro" id="IPR017871">
    <property type="entry name" value="ABC_transporter-like_CS"/>
</dbReference>
<feature type="region of interest" description="Disordered" evidence="4">
    <location>
        <begin position="229"/>
        <end position="256"/>
    </location>
</feature>
<evidence type="ECO:0000256" key="1">
    <source>
        <dbReference type="ARBA" id="ARBA00022448"/>
    </source>
</evidence>